<protein>
    <submittedName>
        <fullName evidence="1">Uncharacterized protein</fullName>
    </submittedName>
</protein>
<accession>A0AC61QSA4</accession>
<comment type="caution">
    <text evidence="1">The sequence shown here is derived from an EMBL/GenBank/DDBJ whole genome shotgun (WGS) entry which is preliminary data.</text>
</comment>
<evidence type="ECO:0000313" key="2">
    <source>
        <dbReference type="Proteomes" id="UP000308886"/>
    </source>
</evidence>
<proteinExistence type="predicted"/>
<reference evidence="1" key="1">
    <citation type="submission" date="2019-04" db="EMBL/GenBank/DDBJ databases">
        <title>Microbes associate with the intestines of laboratory mice.</title>
        <authorList>
            <person name="Navarre W."/>
            <person name="Wong E."/>
            <person name="Huang K."/>
            <person name="Tropini C."/>
            <person name="Ng K."/>
            <person name="Yu B."/>
        </authorList>
    </citation>
    <scope>NUCLEOTIDE SEQUENCE</scope>
    <source>
        <strain evidence="1">NM73_A23</strain>
    </source>
</reference>
<sequence length="803" mass="89374">MKQNVSHKKFIRICLMCLLSIAIPQRLAAQGDAEAADYKGKGMALSEVTLANRADDIPDITNTQATRILLYNVGKDMFLNAGGYWGTRTATFTVGLPLIFSKSKKSSAYYIRGPFANPRGDATGSVLAFVNDKSLTRRGLYYDRNVNYTSLNNPDFYFEKVNSVTDDNVYRIYISQNYSKYYLCANCPMIVNVFEKGNNNLVRALTESERQNLRIAEEYTYWKIVSDKNMEALFTEDYKGKMNTLADASFLMRAQGFNISNIYNEYKTVYGRGWRTEGKVEYVTGYEQAFAHIHNGDTGGFLAQLAPNFGMFQCAGLRKAEKGNKLYQTVTLSKTGWYMLECQGFFNDENKQAPYANLYAKFLDDNGKDPVKGSAAWATTPLLGKSYGEAPERLGKVDFNEETFKAVVYKGNAFLADDISDGKVSNKVEAGVLFYSRLYPNSVMIYANIPEGKSKVLEVGIEMTKDMVSPNTDNADAAENDYIYVDDFRLKYLGESFALSEDWNNFKKPGNNTSEEDYTASYANKALIFKRTFTTGKWNSICLPVDLKKWQLQKAFSVNVKLAKLTECTHTSEHAGRIEFSLVPLNEKADNDIVMKSGECYIINPGEGSVITEGTADVGDVNLSNIAPPYYIIPQVSLNKNNMIESVLNLNPENLKGFHAFDYEGGKYVNDKSYGLKGAEFQNCRLDIYATFEGSTDAPANSYIFYGGDIYHLTSPFPVPGYSWWIVDQDQGTTPAKRHSLAFGIGGIIDNTTVIEGITAGTAVCGTAAVYNLWGQAVRRGTTDLSGLPSGIYVVNGKKVSVR</sequence>
<evidence type="ECO:0000313" key="1">
    <source>
        <dbReference type="EMBL" id="TGX83173.1"/>
    </source>
</evidence>
<name>A0AC61QSA4_9BACT</name>
<organism evidence="1 2">
    <name type="scientific">Palleniella muris</name>
    <dbReference type="NCBI Taxonomy" id="3038145"/>
    <lineage>
        <taxon>Bacteria</taxon>
        <taxon>Pseudomonadati</taxon>
        <taxon>Bacteroidota</taxon>
        <taxon>Bacteroidia</taxon>
        <taxon>Bacteroidales</taxon>
        <taxon>Prevotellaceae</taxon>
        <taxon>Palleniella</taxon>
    </lineage>
</organism>
<gene>
    <name evidence="1" type="ORF">E5358_04310</name>
</gene>
<keyword evidence="2" id="KW-1185">Reference proteome</keyword>
<dbReference type="EMBL" id="SRZC01000005">
    <property type="protein sequence ID" value="TGX83173.1"/>
    <property type="molecule type" value="Genomic_DNA"/>
</dbReference>
<dbReference type="Proteomes" id="UP000308886">
    <property type="component" value="Unassembled WGS sequence"/>
</dbReference>